<dbReference type="Proteomes" id="UP000649617">
    <property type="component" value="Unassembled WGS sequence"/>
</dbReference>
<reference evidence="3" key="1">
    <citation type="submission" date="2021-02" db="EMBL/GenBank/DDBJ databases">
        <authorList>
            <person name="Dougan E. K."/>
            <person name="Rhodes N."/>
            <person name="Thang M."/>
            <person name="Chan C."/>
        </authorList>
    </citation>
    <scope>NUCLEOTIDE SEQUENCE</scope>
</reference>
<sequence length="462" mass="51254">MANNEQHFRKHWILGVEVLLRPVLARTDQILIVQVSSFAACNHWVPHHNVAESDPAATPPLTSLRSPYDLSKAMTEQFILQKHSASGMRTVSIRIGGVYGDNDDQYWNRRLPFRLSLDISCDADANPPKIDANYVENVAEGLLRVSDRLSADASVGGRFYFYTIGERHATQQELGYRLAEATGRFHLAAPTWVIHVWLAVMSFLVSFHYQLPSWPLNQPAGRVVEPKSYFNTYSMAKKGLIDQWFDNSLFRKTFGYSHIYTTEEAVALVAGAAKRQPSPRYTDSHKKRPGTMTLVAGPVLISLCTMVLVVLCGGLSLSVACSTSWSLCSLCQFGFFVSSPATHVCGFVTQPAYRLWMPFQGGSLHVFLQGIGWSCFALLLMQWPRPQSMLHDTSTIVLRIVHPVLSTEKGGRSRLCLVRFGLSSAGGSGLPCISGVQTGMARRCCGQSFLAVEEWPASPSRY</sequence>
<dbReference type="AlphaFoldDB" id="A0A812IS14"/>
<gene>
    <name evidence="3" type="ORF">SPIL2461_LOCUS176</name>
</gene>
<evidence type="ECO:0000259" key="2">
    <source>
        <dbReference type="Pfam" id="PF01073"/>
    </source>
</evidence>
<dbReference type="SUPFAM" id="SSF51735">
    <property type="entry name" value="NAD(P)-binding Rossmann-fold domains"/>
    <property type="match status" value="1"/>
</dbReference>
<accession>A0A812IS14</accession>
<dbReference type="EMBL" id="CAJNIZ010000002">
    <property type="protein sequence ID" value="CAE7150591.1"/>
    <property type="molecule type" value="Genomic_DNA"/>
</dbReference>
<keyword evidence="1" id="KW-1133">Transmembrane helix</keyword>
<evidence type="ECO:0000256" key="1">
    <source>
        <dbReference type="SAM" id="Phobius"/>
    </source>
</evidence>
<dbReference type="InterPro" id="IPR002225">
    <property type="entry name" value="3Beta_OHSteriod_DH/Estase"/>
</dbReference>
<name>A0A812IS14_SYMPI</name>
<keyword evidence="4" id="KW-1185">Reference proteome</keyword>
<feature type="transmembrane region" description="Helical" evidence="1">
    <location>
        <begin position="294"/>
        <end position="317"/>
    </location>
</feature>
<dbReference type="InterPro" id="IPR036291">
    <property type="entry name" value="NAD(P)-bd_dom_sf"/>
</dbReference>
<dbReference type="Gene3D" id="3.40.50.720">
    <property type="entry name" value="NAD(P)-binding Rossmann-like Domain"/>
    <property type="match status" value="1"/>
</dbReference>
<organism evidence="3 4">
    <name type="scientific">Symbiodinium pilosum</name>
    <name type="common">Dinoflagellate</name>
    <dbReference type="NCBI Taxonomy" id="2952"/>
    <lineage>
        <taxon>Eukaryota</taxon>
        <taxon>Sar</taxon>
        <taxon>Alveolata</taxon>
        <taxon>Dinophyceae</taxon>
        <taxon>Suessiales</taxon>
        <taxon>Symbiodiniaceae</taxon>
        <taxon>Symbiodinium</taxon>
    </lineage>
</organism>
<dbReference type="Pfam" id="PF01073">
    <property type="entry name" value="3Beta_HSD"/>
    <property type="match status" value="1"/>
</dbReference>
<evidence type="ECO:0000313" key="3">
    <source>
        <dbReference type="EMBL" id="CAE7150591.1"/>
    </source>
</evidence>
<dbReference type="GO" id="GO:0016616">
    <property type="term" value="F:oxidoreductase activity, acting on the CH-OH group of donors, NAD or NADP as acceptor"/>
    <property type="evidence" value="ECO:0007669"/>
    <property type="project" value="InterPro"/>
</dbReference>
<protein>
    <recommendedName>
        <fullName evidence="2">3-beta hydroxysteroid dehydrogenase/isomerase domain-containing protein</fullName>
    </recommendedName>
</protein>
<feature type="transmembrane region" description="Helical" evidence="1">
    <location>
        <begin position="187"/>
        <end position="209"/>
    </location>
</feature>
<keyword evidence="1" id="KW-0472">Membrane</keyword>
<comment type="caution">
    <text evidence="3">The sequence shown here is derived from an EMBL/GenBank/DDBJ whole genome shotgun (WGS) entry which is preliminary data.</text>
</comment>
<dbReference type="OrthoDB" id="422343at2759"/>
<keyword evidence="1" id="KW-0812">Transmembrane</keyword>
<dbReference type="GO" id="GO:0006694">
    <property type="term" value="P:steroid biosynthetic process"/>
    <property type="evidence" value="ECO:0007669"/>
    <property type="project" value="InterPro"/>
</dbReference>
<feature type="domain" description="3-beta hydroxysteroid dehydrogenase/isomerase" evidence="2">
    <location>
        <begin position="62"/>
        <end position="183"/>
    </location>
</feature>
<proteinExistence type="predicted"/>
<feature type="transmembrane region" description="Helical" evidence="1">
    <location>
        <begin position="362"/>
        <end position="381"/>
    </location>
</feature>
<evidence type="ECO:0000313" key="4">
    <source>
        <dbReference type="Proteomes" id="UP000649617"/>
    </source>
</evidence>